<dbReference type="Gene3D" id="1.10.10.10">
    <property type="entry name" value="Winged helix-like DNA-binding domain superfamily/Winged helix DNA-binding domain"/>
    <property type="match status" value="1"/>
</dbReference>
<keyword evidence="7" id="KW-1185">Reference proteome</keyword>
<evidence type="ECO:0000256" key="3">
    <source>
        <dbReference type="ARBA" id="ARBA00023163"/>
    </source>
</evidence>
<name>A0A928V280_9GAMM</name>
<accession>A0A928V280</accession>
<dbReference type="SUPFAM" id="SSF46785">
    <property type="entry name" value="Winged helix' DNA-binding domain"/>
    <property type="match status" value="1"/>
</dbReference>
<evidence type="ECO:0000256" key="1">
    <source>
        <dbReference type="ARBA" id="ARBA00023015"/>
    </source>
</evidence>
<dbReference type="GO" id="GO:0003677">
    <property type="term" value="F:DNA binding"/>
    <property type="evidence" value="ECO:0007669"/>
    <property type="project" value="UniProtKB-UniRule"/>
</dbReference>
<dbReference type="CDD" id="cd00090">
    <property type="entry name" value="HTH_ARSR"/>
    <property type="match status" value="1"/>
</dbReference>
<dbReference type="PIRSF" id="PIRSF006707">
    <property type="entry name" value="MJ1563"/>
    <property type="match status" value="1"/>
</dbReference>
<dbReference type="InterPro" id="IPR036388">
    <property type="entry name" value="WH-like_DNA-bd_sf"/>
</dbReference>
<dbReference type="InterPro" id="IPR026282">
    <property type="entry name" value="MJ1563"/>
</dbReference>
<sequence>MTMTPMMQACILHFGEMGSRWGINRTVGQMYALLVLSSSPLTAEDITETLGFSRSNVSMGLKELQSWELVRLQHIPGDRKEYYSAPADVWEIAKTLIEQRRKREIDPTLSTLRGLLLNKPVSEEEEYAQKRMQEMHDLIEMITLWTTEIQRLDTGSLHKLLKLGSSLGKVLDLKEKWLPGSAKH</sequence>
<gene>
    <name evidence="6" type="ORF">C4F51_04595</name>
</gene>
<evidence type="ECO:0000313" key="6">
    <source>
        <dbReference type="EMBL" id="MBE8716463.1"/>
    </source>
</evidence>
<evidence type="ECO:0000256" key="4">
    <source>
        <dbReference type="PIRNR" id="PIRNR006707"/>
    </source>
</evidence>
<dbReference type="Proteomes" id="UP000652567">
    <property type="component" value="Unassembled WGS sequence"/>
</dbReference>
<dbReference type="PANTHER" id="PTHR38465:SF1">
    <property type="entry name" value="HTH-TYPE TRANSCRIPTIONAL REGULATOR MJ1563-RELATED"/>
    <property type="match status" value="1"/>
</dbReference>
<evidence type="ECO:0000313" key="7">
    <source>
        <dbReference type="Proteomes" id="UP000652567"/>
    </source>
</evidence>
<dbReference type="InterPro" id="IPR052362">
    <property type="entry name" value="HTH-GbsR_regulator"/>
</dbReference>
<dbReference type="GO" id="GO:0003700">
    <property type="term" value="F:DNA-binding transcription factor activity"/>
    <property type="evidence" value="ECO:0007669"/>
    <property type="project" value="InterPro"/>
</dbReference>
<dbReference type="InterPro" id="IPR000835">
    <property type="entry name" value="HTH_MarR-typ"/>
</dbReference>
<reference evidence="6" key="1">
    <citation type="submission" date="2018-07" db="EMBL/GenBank/DDBJ databases">
        <title>Genome assembly of strain Ka43.</title>
        <authorList>
            <person name="Kukolya J."/>
            <person name="Nagy I."/>
            <person name="Horvath B."/>
            <person name="Toth A."/>
        </authorList>
    </citation>
    <scope>NUCLEOTIDE SEQUENCE</scope>
    <source>
        <strain evidence="6">KB43</strain>
    </source>
</reference>
<dbReference type="EMBL" id="PRDL01000001">
    <property type="protein sequence ID" value="MBE8716463.1"/>
    <property type="molecule type" value="Genomic_DNA"/>
</dbReference>
<keyword evidence="1 4" id="KW-0805">Transcription regulation</keyword>
<evidence type="ECO:0000256" key="2">
    <source>
        <dbReference type="ARBA" id="ARBA00023125"/>
    </source>
</evidence>
<evidence type="ECO:0000259" key="5">
    <source>
        <dbReference type="Pfam" id="PF12802"/>
    </source>
</evidence>
<dbReference type="PANTHER" id="PTHR38465">
    <property type="entry name" value="HTH-TYPE TRANSCRIPTIONAL REGULATOR MJ1563-RELATED"/>
    <property type="match status" value="1"/>
</dbReference>
<protein>
    <recommendedName>
        <fullName evidence="4">HTH-type transcriptional regulator</fullName>
    </recommendedName>
</protein>
<proteinExistence type="inferred from homology"/>
<comment type="caution">
    <text evidence="6">The sequence shown here is derived from an EMBL/GenBank/DDBJ whole genome shotgun (WGS) entry which is preliminary data.</text>
</comment>
<comment type="similarity">
    <text evidence="4">Belongs to the GbsR family.</text>
</comment>
<organism evidence="6 7">
    <name type="scientific">Cellvibrio polysaccharolyticus</name>
    <dbReference type="NCBI Taxonomy" id="2082724"/>
    <lineage>
        <taxon>Bacteria</taxon>
        <taxon>Pseudomonadati</taxon>
        <taxon>Pseudomonadota</taxon>
        <taxon>Gammaproteobacteria</taxon>
        <taxon>Cellvibrionales</taxon>
        <taxon>Cellvibrionaceae</taxon>
        <taxon>Cellvibrio</taxon>
    </lineage>
</organism>
<dbReference type="AlphaFoldDB" id="A0A928V280"/>
<keyword evidence="3 4" id="KW-0804">Transcription</keyword>
<dbReference type="Pfam" id="PF12802">
    <property type="entry name" value="MarR_2"/>
    <property type="match status" value="1"/>
</dbReference>
<feature type="domain" description="HTH marR-type" evidence="5">
    <location>
        <begin position="22"/>
        <end position="80"/>
    </location>
</feature>
<dbReference type="InterPro" id="IPR011991">
    <property type="entry name" value="ArsR-like_HTH"/>
</dbReference>
<keyword evidence="2 4" id="KW-0238">DNA-binding</keyword>
<dbReference type="InterPro" id="IPR036390">
    <property type="entry name" value="WH_DNA-bd_sf"/>
</dbReference>